<sequence length="301" mass="35706">MNYSDKKLKCIHKYLTKSYIEKKMTPGLGDFLRGTVSLFKLSEIYNYDVFIDKKSHIFFSFFEDDENYINDGSINDVIDYSELKIDAIDYGKLNPDLLEDIFKKQKDFSIVTNTFYTKNENGEYVNFGKIPENIQNKLKKLLIPTKIVKDKLEDIFKNIYKLKDNEKFKTIHVRLGDNYLVNNKKNHNYYDLLKHISENILTVINNDKNYFNYKYIFITDTIELAVDIVKIIPEILYWNNKKTHMGYSDNQNEENILDTIIDFIILSKSQEIIGNNSGFSRSVSEIYNIKYNHIFDIEYFN</sequence>
<dbReference type="Gene3D" id="3.40.50.11350">
    <property type="match status" value="1"/>
</dbReference>
<accession>A0A6C0HT47</accession>
<evidence type="ECO:0000313" key="1">
    <source>
        <dbReference type="EMBL" id="QHT83918.1"/>
    </source>
</evidence>
<reference evidence="1" key="1">
    <citation type="journal article" date="2020" name="Nature">
        <title>Giant virus diversity and host interactions through global metagenomics.</title>
        <authorList>
            <person name="Schulz F."/>
            <person name="Roux S."/>
            <person name="Paez-Espino D."/>
            <person name="Jungbluth S."/>
            <person name="Walsh D.A."/>
            <person name="Denef V.J."/>
            <person name="McMahon K.D."/>
            <person name="Konstantinidis K.T."/>
            <person name="Eloe-Fadrosh E.A."/>
            <person name="Kyrpides N.C."/>
            <person name="Woyke T."/>
        </authorList>
    </citation>
    <scope>NUCLEOTIDE SEQUENCE</scope>
    <source>
        <strain evidence="1">GVMAG-M-3300023184-168</strain>
    </source>
</reference>
<name>A0A6C0HT47_9ZZZZ</name>
<proteinExistence type="predicted"/>
<dbReference type="AlphaFoldDB" id="A0A6C0HT47"/>
<organism evidence="1">
    <name type="scientific">viral metagenome</name>
    <dbReference type="NCBI Taxonomy" id="1070528"/>
    <lineage>
        <taxon>unclassified sequences</taxon>
        <taxon>metagenomes</taxon>
        <taxon>organismal metagenomes</taxon>
    </lineage>
</organism>
<evidence type="ECO:0008006" key="2">
    <source>
        <dbReference type="Google" id="ProtNLM"/>
    </source>
</evidence>
<dbReference type="EMBL" id="MN740013">
    <property type="protein sequence ID" value="QHT83918.1"/>
    <property type="molecule type" value="Genomic_DNA"/>
</dbReference>
<protein>
    <recommendedName>
        <fullName evidence="2">GDP-fucose protein O-fucosyltransferase</fullName>
    </recommendedName>
</protein>